<sequence>MGLRIVVTADAAAIEYKDAVAAELEKSEYVDSVTDLGLHAGEDVDYPHLAVKGARMIKAGEADRGVFLCGTGMGVAISANKVPGIRASTAHDSFSVERLVLSNNAQVLCLGQRVIGVELAKRLAREFVSYTFDPQSHSAAKVEAIESYETGEPEQA</sequence>
<dbReference type="Proteomes" id="UP000216300">
    <property type="component" value="Unassembled WGS sequence"/>
</dbReference>
<comment type="caution">
    <text evidence="7">The sequence shown here is derived from an EMBL/GenBank/DDBJ whole genome shotgun (WGS) entry which is preliminary data.</text>
</comment>
<accession>A0A255EX26</accession>
<dbReference type="Pfam" id="PF02502">
    <property type="entry name" value="LacAB_rpiB"/>
    <property type="match status" value="1"/>
</dbReference>
<evidence type="ECO:0000313" key="10">
    <source>
        <dbReference type="Proteomes" id="UP000216533"/>
    </source>
</evidence>
<name>A0A255E4T7_9ACTN</name>
<dbReference type="SUPFAM" id="SSF89623">
    <property type="entry name" value="Ribose/Galactose isomerase RpiB/AlsB"/>
    <property type="match status" value="1"/>
</dbReference>
<evidence type="ECO:0000256" key="1">
    <source>
        <dbReference type="ARBA" id="ARBA00004939"/>
    </source>
</evidence>
<dbReference type="EMBL" id="NMVI01000027">
    <property type="protein sequence ID" value="OYN84535.1"/>
    <property type="molecule type" value="Genomic_DNA"/>
</dbReference>
<dbReference type="GO" id="GO:0071322">
    <property type="term" value="P:cellular response to carbohydrate stimulus"/>
    <property type="evidence" value="ECO:0007669"/>
    <property type="project" value="UniProtKB-ARBA"/>
</dbReference>
<evidence type="ECO:0000313" key="9">
    <source>
        <dbReference type="Proteomes" id="UP000216300"/>
    </source>
</evidence>
<dbReference type="GO" id="GO:0009758">
    <property type="term" value="P:carbohydrate utilization"/>
    <property type="evidence" value="ECO:0007669"/>
    <property type="project" value="UniProtKB-ARBA"/>
</dbReference>
<evidence type="ECO:0000256" key="4">
    <source>
        <dbReference type="ARBA" id="ARBA00051490"/>
    </source>
</evidence>
<dbReference type="GO" id="GO:0016052">
    <property type="term" value="P:carbohydrate catabolic process"/>
    <property type="evidence" value="ECO:0007669"/>
    <property type="project" value="UniProtKB-ARBA"/>
</dbReference>
<dbReference type="InterPro" id="IPR003500">
    <property type="entry name" value="RpiB_LacA_LacB"/>
</dbReference>
<dbReference type="GO" id="GO:0016861">
    <property type="term" value="F:intramolecular oxidoreductase activity, interconverting aldoses and ketoses"/>
    <property type="evidence" value="ECO:0007669"/>
    <property type="project" value="UniProtKB-ARBA"/>
</dbReference>
<gene>
    <name evidence="8" type="ORF">CGZ91_04220</name>
    <name evidence="7" type="ORF">CGZ92_11875</name>
</gene>
<dbReference type="NCBIfam" id="NF004051">
    <property type="entry name" value="PRK05571.1"/>
    <property type="match status" value="1"/>
</dbReference>
<accession>A0A255E4T7</accession>
<dbReference type="Gene3D" id="3.40.1400.10">
    <property type="entry name" value="Sugar-phosphate isomerase, RpiB/LacA/LacB"/>
    <property type="match status" value="1"/>
</dbReference>
<evidence type="ECO:0000313" key="8">
    <source>
        <dbReference type="EMBL" id="OYN92683.1"/>
    </source>
</evidence>
<keyword evidence="9" id="KW-1185">Reference proteome</keyword>
<dbReference type="AlphaFoldDB" id="A0A255E4T7"/>
<protein>
    <recommendedName>
        <fullName evidence="6">D-erythrulose 4-phosphate isomerase</fullName>
        <ecNumber evidence="6">5.3.1.34</ecNumber>
    </recommendedName>
</protein>
<evidence type="ECO:0000256" key="6">
    <source>
        <dbReference type="ARBA" id="ARBA00066901"/>
    </source>
</evidence>
<dbReference type="FunFam" id="3.40.1400.10:FF:000004">
    <property type="entry name" value="Ribose 5-phosphate isomerase"/>
    <property type="match status" value="1"/>
</dbReference>
<dbReference type="PIRSF" id="PIRSF005384">
    <property type="entry name" value="RpiB_LacA_B"/>
    <property type="match status" value="1"/>
</dbReference>
<comment type="pathway">
    <text evidence="1">Carbohydrate metabolism; erythritol degradation.</text>
</comment>
<evidence type="ECO:0000256" key="3">
    <source>
        <dbReference type="ARBA" id="ARBA00023235"/>
    </source>
</evidence>
<comment type="pathway">
    <text evidence="5">Carbohydrate metabolism; D-threitol degradation.</text>
</comment>
<dbReference type="InterPro" id="IPR051812">
    <property type="entry name" value="SPI_LacAB/RpiB"/>
</dbReference>
<proteinExistence type="inferred from homology"/>
<dbReference type="EC" id="5.3.1.34" evidence="6"/>
<dbReference type="InterPro" id="IPR036569">
    <property type="entry name" value="RpiB_LacA_LacB_sf"/>
</dbReference>
<dbReference type="RefSeq" id="WP_094451600.1">
    <property type="nucleotide sequence ID" value="NZ_NMVI01000027.1"/>
</dbReference>
<dbReference type="NCBIfam" id="TIGR00689">
    <property type="entry name" value="rpiB_lacA_lacB"/>
    <property type="match status" value="1"/>
</dbReference>
<keyword evidence="3 7" id="KW-0413">Isomerase</keyword>
<comment type="catalytic activity">
    <reaction evidence="4">
        <text>D-erythrulose 4-phosphate = D-erythrose 4-phosphate</text>
        <dbReference type="Rhea" id="RHEA:48784"/>
        <dbReference type="ChEBI" id="CHEBI:16897"/>
        <dbReference type="ChEBI" id="CHEBI:90796"/>
        <dbReference type="EC" id="5.3.1.34"/>
    </reaction>
</comment>
<dbReference type="PANTHER" id="PTHR43732:SF1">
    <property type="entry name" value="RIBOSE 5-PHOSPHATE ISOMERASE"/>
    <property type="match status" value="1"/>
</dbReference>
<dbReference type="Proteomes" id="UP000216533">
    <property type="component" value="Unassembled WGS sequence"/>
</dbReference>
<organism evidence="7 10">
    <name type="scientific">Parenemella sanctibonifatiensis</name>
    <dbReference type="NCBI Taxonomy" id="2016505"/>
    <lineage>
        <taxon>Bacteria</taxon>
        <taxon>Bacillati</taxon>
        <taxon>Actinomycetota</taxon>
        <taxon>Actinomycetes</taxon>
        <taxon>Propionibacteriales</taxon>
        <taxon>Propionibacteriaceae</taxon>
        <taxon>Parenemella</taxon>
    </lineage>
</organism>
<reference evidence="9 10" key="1">
    <citation type="submission" date="2017-07" db="EMBL/GenBank/DDBJ databases">
        <title>Draft whole genome sequences of clinical Proprionibacteriaceae strains.</title>
        <authorList>
            <person name="Bernier A.-M."/>
            <person name="Bernard K."/>
            <person name="Domingo M.-C."/>
        </authorList>
    </citation>
    <scope>NUCLEOTIDE SEQUENCE [LARGE SCALE GENOMIC DNA]</scope>
    <source>
        <strain evidence="8 9">NML 150081</strain>
        <strain evidence="7 10">NML 160184</strain>
    </source>
</reference>
<dbReference type="PANTHER" id="PTHR43732">
    <property type="entry name" value="RIBOSE 5-PHOSPHATE ISOMERASE-RELATED"/>
    <property type="match status" value="1"/>
</dbReference>
<dbReference type="EMBL" id="NMVJ01000001">
    <property type="protein sequence ID" value="OYN92683.1"/>
    <property type="molecule type" value="Genomic_DNA"/>
</dbReference>
<evidence type="ECO:0000313" key="7">
    <source>
        <dbReference type="EMBL" id="OYN84535.1"/>
    </source>
</evidence>
<dbReference type="OrthoDB" id="1778624at2"/>
<evidence type="ECO:0000256" key="5">
    <source>
        <dbReference type="ARBA" id="ARBA00060528"/>
    </source>
</evidence>
<evidence type="ECO:0000256" key="2">
    <source>
        <dbReference type="ARBA" id="ARBA00008754"/>
    </source>
</evidence>
<comment type="similarity">
    <text evidence="2">Belongs to the LacAB/RpiB family.</text>
</comment>